<name>K8E8Y8_9FIRM</name>
<comment type="function">
    <text evidence="5">Catalyzes the methylation of C-1 in cobalt-precorrin-5B to form cobalt-precorrin-6A.</text>
</comment>
<dbReference type="NCBIfam" id="NF000849">
    <property type="entry name" value="PRK00075.1-1"/>
    <property type="match status" value="1"/>
</dbReference>
<dbReference type="eggNOG" id="COG1903">
    <property type="taxonomic scope" value="Bacteria"/>
</dbReference>
<dbReference type="OrthoDB" id="6439987at2"/>
<dbReference type="InterPro" id="IPR036074">
    <property type="entry name" value="CbiD_sf"/>
</dbReference>
<dbReference type="PIRSF" id="PIRSF026782">
    <property type="entry name" value="CbiD"/>
    <property type="match status" value="1"/>
</dbReference>
<dbReference type="HAMAP" id="MF_00787">
    <property type="entry name" value="CbiD"/>
    <property type="match status" value="1"/>
</dbReference>
<keyword evidence="4 5" id="KW-0949">S-adenosyl-L-methionine</keyword>
<comment type="similarity">
    <text evidence="5">Belongs to the CbiD family.</text>
</comment>
<dbReference type="EMBL" id="CAOS01000008">
    <property type="protein sequence ID" value="CCO07983.1"/>
    <property type="molecule type" value="Genomic_DNA"/>
</dbReference>
<dbReference type="Pfam" id="PF01888">
    <property type="entry name" value="CbiD"/>
    <property type="match status" value="1"/>
</dbReference>
<dbReference type="PANTHER" id="PTHR35863">
    <property type="entry name" value="COBALT-PRECORRIN-5B C(1)-METHYLTRANSFERASE"/>
    <property type="match status" value="1"/>
</dbReference>
<evidence type="ECO:0000256" key="1">
    <source>
        <dbReference type="ARBA" id="ARBA00022573"/>
    </source>
</evidence>
<protein>
    <recommendedName>
        <fullName evidence="5">Cobalt-precorrin-5B C(1)-methyltransferase</fullName>
        <ecNumber evidence="5">2.1.1.195</ecNumber>
    </recommendedName>
    <alternativeName>
        <fullName evidence="5">Cobalt-precorrin-6A synthase</fullName>
    </alternativeName>
</protein>
<proteinExistence type="inferred from homology"/>
<dbReference type="Proteomes" id="UP000009315">
    <property type="component" value="Unassembled WGS sequence"/>
</dbReference>
<dbReference type="EC" id="2.1.1.195" evidence="5"/>
<comment type="catalytic activity">
    <reaction evidence="5">
        <text>Co-precorrin-5B + S-adenosyl-L-methionine = Co-precorrin-6A + S-adenosyl-L-homocysteine</text>
        <dbReference type="Rhea" id="RHEA:26285"/>
        <dbReference type="ChEBI" id="CHEBI:57856"/>
        <dbReference type="ChEBI" id="CHEBI:59789"/>
        <dbReference type="ChEBI" id="CHEBI:60063"/>
        <dbReference type="ChEBI" id="CHEBI:60064"/>
        <dbReference type="EC" id="2.1.1.195"/>
    </reaction>
</comment>
<gene>
    <name evidence="5 6" type="primary">cbiD</name>
    <name evidence="6" type="ORF">DESHY_160107</name>
</gene>
<dbReference type="PANTHER" id="PTHR35863:SF1">
    <property type="entry name" value="COBALT-PRECORRIN-5B C(1)-METHYLTRANSFERASE"/>
    <property type="match status" value="1"/>
</dbReference>
<dbReference type="STRING" id="1121428.DESHY_160107"/>
<comment type="caution">
    <text evidence="6">The sequence shown here is derived from an EMBL/GenBank/DDBJ whole genome shotgun (WGS) entry which is preliminary data.</text>
</comment>
<evidence type="ECO:0000256" key="5">
    <source>
        <dbReference type="HAMAP-Rule" id="MF_00787"/>
    </source>
</evidence>
<dbReference type="GO" id="GO:0019251">
    <property type="term" value="P:anaerobic cobalamin biosynthetic process"/>
    <property type="evidence" value="ECO:0007669"/>
    <property type="project" value="UniProtKB-UniRule"/>
</dbReference>
<evidence type="ECO:0000313" key="6">
    <source>
        <dbReference type="EMBL" id="CCO07983.1"/>
    </source>
</evidence>
<dbReference type="GO" id="GO:0043780">
    <property type="term" value="F:cobalt-precorrin-5B C1-methyltransferase activity"/>
    <property type="evidence" value="ECO:0007669"/>
    <property type="project" value="RHEA"/>
</dbReference>
<keyword evidence="2 5" id="KW-0489">Methyltransferase</keyword>
<keyword evidence="7" id="KW-1185">Reference proteome</keyword>
<organism evidence="6 7">
    <name type="scientific">Desulforamulus hydrothermalis Lam5 = DSM 18033</name>
    <dbReference type="NCBI Taxonomy" id="1121428"/>
    <lineage>
        <taxon>Bacteria</taxon>
        <taxon>Bacillati</taxon>
        <taxon>Bacillota</taxon>
        <taxon>Clostridia</taxon>
        <taxon>Eubacteriales</taxon>
        <taxon>Peptococcaceae</taxon>
        <taxon>Desulforamulus</taxon>
    </lineage>
</organism>
<dbReference type="Gene3D" id="3.30.2110.10">
    <property type="entry name" value="CbiD-like"/>
    <property type="match status" value="1"/>
</dbReference>
<comment type="pathway">
    <text evidence="5">Cofactor biosynthesis; adenosylcobalamin biosynthesis; cob(II)yrinate a,c-diamide from sirohydrochlorin (anaerobic route): step 6/10.</text>
</comment>
<dbReference type="UniPathway" id="UPA00148">
    <property type="reaction ID" value="UER00227"/>
</dbReference>
<dbReference type="RefSeq" id="WP_008411136.1">
    <property type="nucleotide sequence ID" value="NZ_CAOS01000008.1"/>
</dbReference>
<evidence type="ECO:0000256" key="4">
    <source>
        <dbReference type="ARBA" id="ARBA00022691"/>
    </source>
</evidence>
<evidence type="ECO:0000313" key="7">
    <source>
        <dbReference type="Proteomes" id="UP000009315"/>
    </source>
</evidence>
<evidence type="ECO:0000256" key="3">
    <source>
        <dbReference type="ARBA" id="ARBA00022679"/>
    </source>
</evidence>
<evidence type="ECO:0000256" key="2">
    <source>
        <dbReference type="ARBA" id="ARBA00022603"/>
    </source>
</evidence>
<accession>K8E8Y8</accession>
<dbReference type="SUPFAM" id="SSF111342">
    <property type="entry name" value="CbiD-like"/>
    <property type="match status" value="1"/>
</dbReference>
<keyword evidence="3 5" id="KW-0808">Transferase</keyword>
<dbReference type="InterPro" id="IPR002748">
    <property type="entry name" value="CbiD"/>
</dbReference>
<dbReference type="AlphaFoldDB" id="K8E8Y8"/>
<sequence length="367" mass="38038">MKAALRNGYTTGSCAAAAAKAAALALVHGTMVRQVTISLPRGGNLTLPVSRVEIGEGSCRAEVIKDAGDDPDVTHGLTIVAEVSLHENGLIIAGGPGVGTVTKPGLAVPLGQAAINPVPRQMIEQEVRQVLGPRKGARVVISVPGGEAVAAQTMNPRLGIVGGISILGTGGIVRPMSEDAYRRSLVPQIDQAVALGYRQLVLTPGRLGVNKAEAMGLPTAAVVETSNFIGTMLEECARRPVEAVLLLGHLGKLVKVAAGIFYTLGRTADARREIITAQAALQGAPHHVIVALMNMNTADEAVDILKSAGLTAVFHRLAAEASRRAARHVQDQLKVGTVMYALSGEIVGYDAAAREIGGQLGWLNGLK</sequence>
<reference evidence="6 7" key="1">
    <citation type="journal article" date="2013" name="Genome Announc.">
        <title>Genome Sequence of the Sulfate-Reducing Bacterium Desulfotomaculum hydrothermale Lam5(T).</title>
        <authorList>
            <person name="Amin O."/>
            <person name="Fardeau M.L."/>
            <person name="Valette O."/>
            <person name="Hirschler-Rea A."/>
            <person name="Barbe V."/>
            <person name="Medigue C."/>
            <person name="Vacherie B."/>
            <person name="Ollivier B."/>
            <person name="Bertin P.N."/>
            <person name="Dolla A."/>
        </authorList>
    </citation>
    <scope>NUCLEOTIDE SEQUENCE [LARGE SCALE GENOMIC DNA]</scope>
    <source>
        <strain evidence="7">Lam5 / DSM 18033</strain>
    </source>
</reference>
<dbReference type="NCBIfam" id="TIGR00312">
    <property type="entry name" value="cbiD"/>
    <property type="match status" value="1"/>
</dbReference>
<keyword evidence="1 5" id="KW-0169">Cobalamin biosynthesis</keyword>
<dbReference type="GO" id="GO:0032259">
    <property type="term" value="P:methylation"/>
    <property type="evidence" value="ECO:0007669"/>
    <property type="project" value="UniProtKB-KW"/>
</dbReference>